<dbReference type="OrthoDB" id="595236at2"/>
<dbReference type="InterPro" id="IPR019647">
    <property type="entry name" value="PhoP_reg_network_YrbL"/>
</dbReference>
<dbReference type="AlphaFoldDB" id="A0A4R3I1I7"/>
<name>A0A4R3I1I7_9GAMM</name>
<comment type="caution">
    <text evidence="1">The sequence shown here is derived from an EMBL/GenBank/DDBJ whole genome shotgun (WGS) entry which is preliminary data.</text>
</comment>
<sequence>MHHTFLQLQPHKPIAVGKTRYIYEFPGKPELLVKVHRPVSAPAGASRFKQWFASAEDRFIYKTGYLRELNIYLDSRYGKQDPMVQHIAPIGGFVDTDMGIGLVVSAVRDKDGNLAPTLNELIKQKRMNPARIEKVKTVLEKIDQSDLVLGDLNAGNLVLEQTEDGNEDFYLIDGLGERTFIPIQSFSNWVRKKRKHDFVIKMLNRLKKLEQTVH</sequence>
<organism evidence="1 2">
    <name type="scientific">Reinekea marinisedimentorum</name>
    <dbReference type="NCBI Taxonomy" id="230495"/>
    <lineage>
        <taxon>Bacteria</taxon>
        <taxon>Pseudomonadati</taxon>
        <taxon>Pseudomonadota</taxon>
        <taxon>Gammaproteobacteria</taxon>
        <taxon>Oceanospirillales</taxon>
        <taxon>Saccharospirillaceae</taxon>
        <taxon>Reinekea</taxon>
    </lineage>
</organism>
<evidence type="ECO:0000313" key="2">
    <source>
        <dbReference type="Proteomes" id="UP000295793"/>
    </source>
</evidence>
<evidence type="ECO:0000313" key="1">
    <source>
        <dbReference type="EMBL" id="TCS38873.1"/>
    </source>
</evidence>
<keyword evidence="2" id="KW-1185">Reference proteome</keyword>
<dbReference type="Proteomes" id="UP000295793">
    <property type="component" value="Unassembled WGS sequence"/>
</dbReference>
<protein>
    <submittedName>
        <fullName evidence="1">PhoP regulatory network protein YrbL</fullName>
    </submittedName>
</protein>
<accession>A0A4R3I1I7</accession>
<gene>
    <name evidence="1" type="ORF">BCF53_11438</name>
</gene>
<proteinExistence type="predicted"/>
<dbReference type="Pfam" id="PF10707">
    <property type="entry name" value="YrbL-PhoP_reg"/>
    <property type="match status" value="1"/>
</dbReference>
<reference evidence="1 2" key="1">
    <citation type="submission" date="2019-03" db="EMBL/GenBank/DDBJ databases">
        <title>Genomic Encyclopedia of Archaeal and Bacterial Type Strains, Phase II (KMG-II): from individual species to whole genera.</title>
        <authorList>
            <person name="Goeker M."/>
        </authorList>
    </citation>
    <scope>NUCLEOTIDE SEQUENCE [LARGE SCALE GENOMIC DNA]</scope>
    <source>
        <strain evidence="1 2">DSM 15388</strain>
    </source>
</reference>
<dbReference type="RefSeq" id="WP_132702644.1">
    <property type="nucleotide sequence ID" value="NZ_SLZR01000014.1"/>
</dbReference>
<dbReference type="EMBL" id="SLZR01000014">
    <property type="protein sequence ID" value="TCS38873.1"/>
    <property type="molecule type" value="Genomic_DNA"/>
</dbReference>